<sequence length="78" mass="8348">MKKIVLIMSTAALFATGCSSISQADLDALRADVAAAKESSDRAYQAAQQANLNAQDAKAMAVKTDEKVNRAFSRSQRK</sequence>
<dbReference type="RefSeq" id="WP_152809470.1">
    <property type="nucleotide sequence ID" value="NZ_WHNW01000003.1"/>
</dbReference>
<organism evidence="2 3">
    <name type="scientific">Ostreibacterium oceani</name>
    <dbReference type="NCBI Taxonomy" id="2654998"/>
    <lineage>
        <taxon>Bacteria</taxon>
        <taxon>Pseudomonadati</taxon>
        <taxon>Pseudomonadota</taxon>
        <taxon>Gammaproteobacteria</taxon>
        <taxon>Cardiobacteriales</taxon>
        <taxon>Ostreibacteriaceae</taxon>
        <taxon>Ostreibacterium</taxon>
    </lineage>
</organism>
<dbReference type="Pfam" id="PF11839">
    <property type="entry name" value="Alanine_zipper"/>
    <property type="match status" value="1"/>
</dbReference>
<dbReference type="PROSITE" id="PS51257">
    <property type="entry name" value="PROKAR_LIPOPROTEIN"/>
    <property type="match status" value="1"/>
</dbReference>
<feature type="chain" id="PRO_5027014201" description="Murein lipoprotein" evidence="1">
    <location>
        <begin position="25"/>
        <end position="78"/>
    </location>
</feature>
<keyword evidence="1" id="KW-0732">Signal</keyword>
<dbReference type="Proteomes" id="UP000471298">
    <property type="component" value="Unassembled WGS sequence"/>
</dbReference>
<feature type="signal peptide" evidence="1">
    <location>
        <begin position="1"/>
        <end position="24"/>
    </location>
</feature>
<proteinExistence type="predicted"/>
<evidence type="ECO:0000256" key="1">
    <source>
        <dbReference type="SAM" id="SignalP"/>
    </source>
</evidence>
<evidence type="ECO:0000313" key="3">
    <source>
        <dbReference type="Proteomes" id="UP000471298"/>
    </source>
</evidence>
<protein>
    <recommendedName>
        <fullName evidence="4">Murein lipoprotein</fullName>
    </recommendedName>
</protein>
<gene>
    <name evidence="2" type="ORF">GCU85_03620</name>
</gene>
<name>A0A6N7EXH0_9GAMM</name>
<reference evidence="2 3" key="1">
    <citation type="submission" date="2019-10" db="EMBL/GenBank/DDBJ databases">
        <title>Cardiobacteriales fam. a chemoheterotrophic member of the order Cardiobacteriales, and proposal of Cardiobacteriales fam. nov.</title>
        <authorList>
            <person name="Wang C."/>
        </authorList>
    </citation>
    <scope>NUCLEOTIDE SEQUENCE [LARGE SCALE GENOMIC DNA]</scope>
    <source>
        <strain evidence="2 3">ML27</strain>
    </source>
</reference>
<dbReference type="EMBL" id="WHNW01000003">
    <property type="protein sequence ID" value="MPV85827.1"/>
    <property type="molecule type" value="Genomic_DNA"/>
</dbReference>
<dbReference type="InParanoid" id="A0A6N7EXH0"/>
<comment type="caution">
    <text evidence="2">The sequence shown here is derived from an EMBL/GenBank/DDBJ whole genome shotgun (WGS) entry which is preliminary data.</text>
</comment>
<keyword evidence="3" id="KW-1185">Reference proteome</keyword>
<accession>A0A6N7EXH0</accession>
<dbReference type="AlphaFoldDB" id="A0A6N7EXH0"/>
<evidence type="ECO:0008006" key="4">
    <source>
        <dbReference type="Google" id="ProtNLM"/>
    </source>
</evidence>
<evidence type="ECO:0000313" key="2">
    <source>
        <dbReference type="EMBL" id="MPV85827.1"/>
    </source>
</evidence>
<dbReference type="InterPro" id="IPR021793">
    <property type="entry name" value="Oprl"/>
</dbReference>